<keyword evidence="1" id="KW-0812">Transmembrane</keyword>
<organism evidence="2 3">
    <name type="scientific">Candidatus Uhrbacteria bacterium RIFCSPHIGHO2_02_FULL_53_13</name>
    <dbReference type="NCBI Taxonomy" id="1802389"/>
    <lineage>
        <taxon>Bacteria</taxon>
        <taxon>Candidatus Uhriibacteriota</taxon>
    </lineage>
</organism>
<comment type="caution">
    <text evidence="2">The sequence shown here is derived from an EMBL/GenBank/DDBJ whole genome shotgun (WGS) entry which is preliminary data.</text>
</comment>
<reference evidence="2 3" key="1">
    <citation type="journal article" date="2016" name="Nat. Commun.">
        <title>Thousands of microbial genomes shed light on interconnected biogeochemical processes in an aquifer system.</title>
        <authorList>
            <person name="Anantharaman K."/>
            <person name="Brown C.T."/>
            <person name="Hug L.A."/>
            <person name="Sharon I."/>
            <person name="Castelle C.J."/>
            <person name="Probst A.J."/>
            <person name="Thomas B.C."/>
            <person name="Singh A."/>
            <person name="Wilkins M.J."/>
            <person name="Karaoz U."/>
            <person name="Brodie E.L."/>
            <person name="Williams K.H."/>
            <person name="Hubbard S.S."/>
            <person name="Banfield J.F."/>
        </authorList>
    </citation>
    <scope>NUCLEOTIDE SEQUENCE [LARGE SCALE GENOMIC DNA]</scope>
</reference>
<proteinExistence type="predicted"/>
<keyword evidence="1" id="KW-0472">Membrane</keyword>
<accession>A0A1F7U120</accession>
<gene>
    <name evidence="2" type="ORF">A3C17_04410</name>
</gene>
<feature type="transmembrane region" description="Helical" evidence="1">
    <location>
        <begin position="35"/>
        <end position="57"/>
    </location>
</feature>
<dbReference type="Proteomes" id="UP000177097">
    <property type="component" value="Unassembled WGS sequence"/>
</dbReference>
<keyword evidence="1" id="KW-1133">Transmembrane helix</keyword>
<evidence type="ECO:0000313" key="3">
    <source>
        <dbReference type="Proteomes" id="UP000177097"/>
    </source>
</evidence>
<dbReference type="EMBL" id="MGDX01000014">
    <property type="protein sequence ID" value="OGL71377.1"/>
    <property type="molecule type" value="Genomic_DNA"/>
</dbReference>
<evidence type="ECO:0000256" key="1">
    <source>
        <dbReference type="SAM" id="Phobius"/>
    </source>
</evidence>
<dbReference type="AlphaFoldDB" id="A0A1F7U120"/>
<protein>
    <submittedName>
        <fullName evidence="2">Uncharacterized protein</fullName>
    </submittedName>
</protein>
<sequence>MPPKKNAPSKRRMTKHALSQPVECATCHPVSGAHIVVMLLVTVFALAAVLMTAVTVMSQQQQQMAVQAAVINGLEAPVQ</sequence>
<name>A0A1F7U120_9BACT</name>
<evidence type="ECO:0000313" key="2">
    <source>
        <dbReference type="EMBL" id="OGL71377.1"/>
    </source>
</evidence>